<organism evidence="1 2">
    <name type="scientific">Stegodyphus mimosarum</name>
    <name type="common">African social velvet spider</name>
    <dbReference type="NCBI Taxonomy" id="407821"/>
    <lineage>
        <taxon>Eukaryota</taxon>
        <taxon>Metazoa</taxon>
        <taxon>Ecdysozoa</taxon>
        <taxon>Arthropoda</taxon>
        <taxon>Chelicerata</taxon>
        <taxon>Arachnida</taxon>
        <taxon>Araneae</taxon>
        <taxon>Araneomorphae</taxon>
        <taxon>Entelegynae</taxon>
        <taxon>Eresoidea</taxon>
        <taxon>Eresidae</taxon>
        <taxon>Stegodyphus</taxon>
    </lineage>
</organism>
<dbReference type="InterPro" id="IPR017956">
    <property type="entry name" value="AT_hook_DNA-bd_motif"/>
</dbReference>
<dbReference type="Proteomes" id="UP000054359">
    <property type="component" value="Unassembled WGS sequence"/>
</dbReference>
<proteinExistence type="predicted"/>
<name>A0A087TE71_STEMI</name>
<dbReference type="EMBL" id="KK114821">
    <property type="protein sequence ID" value="KFM63410.1"/>
    <property type="molecule type" value="Genomic_DNA"/>
</dbReference>
<dbReference type="AlphaFoldDB" id="A0A087TE71"/>
<keyword evidence="2" id="KW-1185">Reference proteome</keyword>
<reference evidence="1 2" key="1">
    <citation type="submission" date="2013-11" db="EMBL/GenBank/DDBJ databases">
        <title>Genome sequencing of Stegodyphus mimosarum.</title>
        <authorList>
            <person name="Bechsgaard J."/>
        </authorList>
    </citation>
    <scope>NUCLEOTIDE SEQUENCE [LARGE SCALE GENOMIC DNA]</scope>
</reference>
<feature type="non-terminal residue" evidence="1">
    <location>
        <position position="215"/>
    </location>
</feature>
<protein>
    <submittedName>
        <fullName evidence="1">Uncharacterized protein</fullName>
    </submittedName>
</protein>
<dbReference type="GO" id="GO:0003677">
    <property type="term" value="F:DNA binding"/>
    <property type="evidence" value="ECO:0007669"/>
    <property type="project" value="InterPro"/>
</dbReference>
<dbReference type="PRINTS" id="PR00929">
    <property type="entry name" value="ATHOOK"/>
</dbReference>
<gene>
    <name evidence="1" type="ORF">X975_06547</name>
</gene>
<evidence type="ECO:0000313" key="2">
    <source>
        <dbReference type="Proteomes" id="UP000054359"/>
    </source>
</evidence>
<sequence length="215" mass="23908">MKMADDYSGVTRLEIDLQSADAHPSDDEKISVSYNHQLASALNHTTTAEAVDNTNVPECSISSQQGASQKLSLAEFSTSVISPSDVSPKSCELTAFNFRMGNSSVTKRTRGRPRKDGPRVAKHHLAPKHHLTQSVASKVMRGRGRPRRDDILHHKIFPGRPRFRGKKFQHYFMSHTPHKPPEIRSNIDIYEDIDSDLKSSCNAPDKILVSPSAIP</sequence>
<evidence type="ECO:0000313" key="1">
    <source>
        <dbReference type="EMBL" id="KFM63410.1"/>
    </source>
</evidence>
<accession>A0A087TE71</accession>